<evidence type="ECO:0000256" key="1">
    <source>
        <dbReference type="SAM" id="MobiDB-lite"/>
    </source>
</evidence>
<reference evidence="2 3" key="1">
    <citation type="submission" date="2024-02" db="EMBL/GenBank/DDBJ databases">
        <authorList>
            <person name="Chen Y."/>
            <person name="Shah S."/>
            <person name="Dougan E. K."/>
            <person name="Thang M."/>
            <person name="Chan C."/>
        </authorList>
    </citation>
    <scope>NUCLEOTIDE SEQUENCE [LARGE SCALE GENOMIC DNA]</scope>
</reference>
<keyword evidence="3" id="KW-1185">Reference proteome</keyword>
<comment type="caution">
    <text evidence="2">The sequence shown here is derived from an EMBL/GenBank/DDBJ whole genome shotgun (WGS) entry which is preliminary data.</text>
</comment>
<sequence>MVTLPRLKTQAPEQMERSKTVQVLCKSLTPEQPCEAEKNKWPPLKQVPKGAERKALSVVGCRRTAAVTRNLSSADLRRNRSSSSVCESGSERTVLEDENRRLREELARYQTESLERHRRPLAAIAGGGFRAAPRMAVAQEDGRPSSWTATPEAAASAVVDALRRHLFSVLGALLASPSGLEAVKDASELRSLPALGKSLKRLWFDTPTTDWDSKEQALWLCRVLAVTEGSREGVLSFYGAGQLFCEALAIFAEASLLEIGVEMDEAWVAEALAVQEVLQGPHRGQLQQWPADRRCGGGSDPLLSTDRLPRSLKSAFDLEGVRLTKVQAAGLGVAMMMPGSTVLAMGGVGCALLLRSGRESASARDGEKWEVLQAKRLDTGSAKWLKHAHTLLRRKTCPIEIRFLPSSLAPPVIKVTLYSLRDVLCALPVGTLGGGTGGEASARLGQNQSCRLRPATEDNSFRLRVYRPGLLLDAVLHDGVQVQRGDRLVVMVSEVGEAKVYNEKPRRRPPDNETQETQVTLTDSQGQCAPVSEKGYVTEGLLDADACRAALQLAQRKNSFSSALDFAEEHEGVD</sequence>
<evidence type="ECO:0000313" key="3">
    <source>
        <dbReference type="Proteomes" id="UP001642484"/>
    </source>
</evidence>
<feature type="region of interest" description="Disordered" evidence="1">
    <location>
        <begin position="504"/>
        <end position="526"/>
    </location>
</feature>
<accession>A0ABP0T080</accession>
<protein>
    <submittedName>
        <fullName evidence="2">Uncharacterized protein</fullName>
    </submittedName>
</protein>
<evidence type="ECO:0000313" key="2">
    <source>
        <dbReference type="EMBL" id="CAK9118104.1"/>
    </source>
</evidence>
<proteinExistence type="predicted"/>
<gene>
    <name evidence="2" type="ORF">CCMP2556_LOCUS55286</name>
</gene>
<dbReference type="EMBL" id="CAXAMN010028916">
    <property type="protein sequence ID" value="CAK9118104.1"/>
    <property type="molecule type" value="Genomic_DNA"/>
</dbReference>
<feature type="compositionally biased region" description="Polar residues" evidence="1">
    <location>
        <begin position="515"/>
        <end position="526"/>
    </location>
</feature>
<name>A0ABP0T080_9DINO</name>
<organism evidence="2 3">
    <name type="scientific">Durusdinium trenchii</name>
    <dbReference type="NCBI Taxonomy" id="1381693"/>
    <lineage>
        <taxon>Eukaryota</taxon>
        <taxon>Sar</taxon>
        <taxon>Alveolata</taxon>
        <taxon>Dinophyceae</taxon>
        <taxon>Suessiales</taxon>
        <taxon>Symbiodiniaceae</taxon>
        <taxon>Durusdinium</taxon>
    </lineage>
</organism>
<dbReference type="Proteomes" id="UP001642484">
    <property type="component" value="Unassembled WGS sequence"/>
</dbReference>